<keyword evidence="2" id="KW-0732">Signal</keyword>
<dbReference type="Proteomes" id="UP000195402">
    <property type="component" value="Unassembled WGS sequence"/>
</dbReference>
<evidence type="ECO:0000313" key="3">
    <source>
        <dbReference type="EMBL" id="OVA05403.1"/>
    </source>
</evidence>
<comment type="caution">
    <text evidence="3">The sequence shown here is derived from an EMBL/GenBank/DDBJ whole genome shotgun (WGS) entry which is preliminary data.</text>
</comment>
<evidence type="ECO:0000256" key="1">
    <source>
        <dbReference type="SAM" id="MobiDB-lite"/>
    </source>
</evidence>
<reference evidence="3 4" key="1">
    <citation type="journal article" date="2017" name="Mol. Plant">
        <title>The Genome of Medicinal Plant Macleaya cordata Provides New Insights into Benzylisoquinoline Alkaloids Metabolism.</title>
        <authorList>
            <person name="Liu X."/>
            <person name="Liu Y."/>
            <person name="Huang P."/>
            <person name="Ma Y."/>
            <person name="Qing Z."/>
            <person name="Tang Q."/>
            <person name="Cao H."/>
            <person name="Cheng P."/>
            <person name="Zheng Y."/>
            <person name="Yuan Z."/>
            <person name="Zhou Y."/>
            <person name="Liu J."/>
            <person name="Tang Z."/>
            <person name="Zhuo Y."/>
            <person name="Zhang Y."/>
            <person name="Yu L."/>
            <person name="Huang J."/>
            <person name="Yang P."/>
            <person name="Peng Q."/>
            <person name="Zhang J."/>
            <person name="Jiang W."/>
            <person name="Zhang Z."/>
            <person name="Lin K."/>
            <person name="Ro D.K."/>
            <person name="Chen X."/>
            <person name="Xiong X."/>
            <person name="Shang Y."/>
            <person name="Huang S."/>
            <person name="Zeng J."/>
        </authorList>
    </citation>
    <scope>NUCLEOTIDE SEQUENCE [LARGE SCALE GENOMIC DNA]</scope>
    <source>
        <strain evidence="4">cv. BLH2017</strain>
        <tissue evidence="3">Root</tissue>
    </source>
</reference>
<feature type="region of interest" description="Disordered" evidence="1">
    <location>
        <begin position="28"/>
        <end position="71"/>
    </location>
</feature>
<organism evidence="3 4">
    <name type="scientific">Macleaya cordata</name>
    <name type="common">Five-seeded plume-poppy</name>
    <name type="synonym">Bocconia cordata</name>
    <dbReference type="NCBI Taxonomy" id="56857"/>
    <lineage>
        <taxon>Eukaryota</taxon>
        <taxon>Viridiplantae</taxon>
        <taxon>Streptophyta</taxon>
        <taxon>Embryophyta</taxon>
        <taxon>Tracheophyta</taxon>
        <taxon>Spermatophyta</taxon>
        <taxon>Magnoliopsida</taxon>
        <taxon>Ranunculales</taxon>
        <taxon>Papaveraceae</taxon>
        <taxon>Papaveroideae</taxon>
        <taxon>Macleaya</taxon>
    </lineage>
</organism>
<gene>
    <name evidence="3" type="ORF">BVC80_441g167</name>
</gene>
<protein>
    <submittedName>
        <fullName evidence="3">Uncharacterized protein</fullName>
    </submittedName>
</protein>
<sequence length="71" mass="7384">MGVFSQLFRLFCLILLLSQLVSCGRPTTPIVPCPPTVPPPPSIPPPPAGRFSDNPGTPSQPSPSIPPGGRP</sequence>
<proteinExistence type="predicted"/>
<feature type="compositionally biased region" description="Pro residues" evidence="1">
    <location>
        <begin position="29"/>
        <end position="48"/>
    </location>
</feature>
<evidence type="ECO:0000313" key="4">
    <source>
        <dbReference type="Proteomes" id="UP000195402"/>
    </source>
</evidence>
<name>A0A200Q4K0_MACCD</name>
<accession>A0A200Q4K0</accession>
<dbReference type="AlphaFoldDB" id="A0A200Q4K0"/>
<dbReference type="InParanoid" id="A0A200Q4K0"/>
<dbReference type="EMBL" id="MVGT01003118">
    <property type="protein sequence ID" value="OVA05403.1"/>
    <property type="molecule type" value="Genomic_DNA"/>
</dbReference>
<evidence type="ECO:0000256" key="2">
    <source>
        <dbReference type="SAM" id="SignalP"/>
    </source>
</evidence>
<feature type="chain" id="PRO_5012849156" evidence="2">
    <location>
        <begin position="24"/>
        <end position="71"/>
    </location>
</feature>
<keyword evidence="4" id="KW-1185">Reference proteome</keyword>
<feature type="signal peptide" evidence="2">
    <location>
        <begin position="1"/>
        <end position="23"/>
    </location>
</feature>
<feature type="compositionally biased region" description="Pro residues" evidence="1">
    <location>
        <begin position="58"/>
        <end position="71"/>
    </location>
</feature>
<dbReference type="OMA" id="VACRYSP"/>